<reference evidence="1 2" key="1">
    <citation type="submission" date="2016-03" db="EMBL/GenBank/DDBJ databases">
        <title>Genome sequences of a Phycodnavirus, Heterosigma akashiwo virus strain 53.</title>
        <authorList>
            <person name="Ueki S."/>
            <person name="Ogura Y."/>
            <person name="Hayashi T."/>
        </authorList>
    </citation>
    <scope>NUCLEOTIDE SEQUENCE [LARGE SCALE GENOMIC DNA]</scope>
    <source>
        <strain evidence="1">HaV53</strain>
    </source>
</reference>
<sequence>MATDEKNNRTFIDDYQKNIAGYHFDNPGINKKRETRSTEIETELLMRRMKPTNLTTDPTGIFDFIREQRQPLSLEDLKLDSTRYKDVNMYEFTKSADIVYRPYTTKELSERDEKHYWTVPLQSPYDENRHIFERELNPWKNTRLEARDNYRR</sequence>
<dbReference type="GeneID" id="37618473"/>
<evidence type="ECO:0000313" key="1">
    <source>
        <dbReference type="EMBL" id="AOM63423.1"/>
    </source>
</evidence>
<evidence type="ECO:0000313" key="2">
    <source>
        <dbReference type="Proteomes" id="UP000232488"/>
    </source>
</evidence>
<dbReference type="Proteomes" id="UP000232488">
    <property type="component" value="Segment"/>
</dbReference>
<dbReference type="EMBL" id="KX008963">
    <property type="protein sequence ID" value="AOM63423.1"/>
    <property type="molecule type" value="Genomic_DNA"/>
</dbReference>
<accession>A0A1C9C560</accession>
<dbReference type="RefSeq" id="YP_009507489.1">
    <property type="nucleotide sequence ID" value="NC_038553.1"/>
</dbReference>
<proteinExistence type="predicted"/>
<dbReference type="KEGG" id="vg:37618473"/>
<name>A0A1C9C560_HAV01</name>
<gene>
    <name evidence="1" type="primary">HaV53_ORF92</name>
</gene>
<protein>
    <submittedName>
        <fullName evidence="1">Uncharacterized protein</fullName>
    </submittedName>
</protein>
<organism evidence="1 2">
    <name type="scientific">Heterosigma akashiwo virus 01</name>
    <name type="common">HaV01</name>
    <dbReference type="NCBI Taxonomy" id="97195"/>
    <lineage>
        <taxon>Viruses</taxon>
        <taxon>Varidnaviria</taxon>
        <taxon>Bamfordvirae</taxon>
        <taxon>Nucleocytoviricota</taxon>
        <taxon>Megaviricetes</taxon>
        <taxon>Algavirales</taxon>
        <taxon>Phycodnaviridae</taxon>
        <taxon>Raphidovirus</taxon>
        <taxon>Raphidovirus japonicum</taxon>
    </lineage>
</organism>
<organismHost>
    <name type="scientific">Heterosigma akashiwo</name>
    <name type="common">Chromophytic alga</name>
    <name type="synonym">Heterosigma carterae</name>
    <dbReference type="NCBI Taxonomy" id="2829"/>
</organismHost>
<keyword evidence="2" id="KW-1185">Reference proteome</keyword>